<evidence type="ECO:0000313" key="2">
    <source>
        <dbReference type="EMBL" id="VFU38632.1"/>
    </source>
</evidence>
<keyword evidence="1" id="KW-0732">Signal</keyword>
<dbReference type="EMBL" id="CAADRP010001446">
    <property type="protein sequence ID" value="VFU38632.1"/>
    <property type="molecule type" value="Genomic_DNA"/>
</dbReference>
<accession>A0A6N2LF79</accession>
<proteinExistence type="predicted"/>
<dbReference type="AlphaFoldDB" id="A0A6N2LF79"/>
<feature type="chain" id="PRO_5026812390" evidence="1">
    <location>
        <begin position="27"/>
        <end position="96"/>
    </location>
</feature>
<organism evidence="2">
    <name type="scientific">Salix viminalis</name>
    <name type="common">Common osier</name>
    <name type="synonym">Basket willow</name>
    <dbReference type="NCBI Taxonomy" id="40686"/>
    <lineage>
        <taxon>Eukaryota</taxon>
        <taxon>Viridiplantae</taxon>
        <taxon>Streptophyta</taxon>
        <taxon>Embryophyta</taxon>
        <taxon>Tracheophyta</taxon>
        <taxon>Spermatophyta</taxon>
        <taxon>Magnoliopsida</taxon>
        <taxon>eudicotyledons</taxon>
        <taxon>Gunneridae</taxon>
        <taxon>Pentapetalae</taxon>
        <taxon>rosids</taxon>
        <taxon>fabids</taxon>
        <taxon>Malpighiales</taxon>
        <taxon>Salicaceae</taxon>
        <taxon>Saliceae</taxon>
        <taxon>Salix</taxon>
    </lineage>
</organism>
<feature type="signal peptide" evidence="1">
    <location>
        <begin position="1"/>
        <end position="26"/>
    </location>
</feature>
<evidence type="ECO:0000256" key="1">
    <source>
        <dbReference type="SAM" id="SignalP"/>
    </source>
</evidence>
<reference evidence="2" key="1">
    <citation type="submission" date="2019-03" db="EMBL/GenBank/DDBJ databases">
        <authorList>
            <person name="Mank J."/>
            <person name="Almeida P."/>
        </authorList>
    </citation>
    <scope>NUCLEOTIDE SEQUENCE</scope>
    <source>
        <strain evidence="2">78183</strain>
    </source>
</reference>
<sequence>MEPHCPTSSGMLIFLLLFQMKKHVLELDSNKELSYDEQDEASIGELPEFIQRVRIRCDGLHFLKEKNPEGKPSKLEMELFALGANGFLDEILQKVR</sequence>
<name>A0A6N2LF79_SALVM</name>
<gene>
    <name evidence="2" type="ORF">SVIM_LOCUS211758</name>
</gene>
<protein>
    <submittedName>
        <fullName evidence="2">Uncharacterized protein</fullName>
    </submittedName>
</protein>